<evidence type="ECO:0000259" key="8">
    <source>
        <dbReference type="Pfam" id="PF02544"/>
    </source>
</evidence>
<dbReference type="GO" id="GO:0016020">
    <property type="term" value="C:membrane"/>
    <property type="evidence" value="ECO:0007669"/>
    <property type="project" value="UniProtKB-SubCell"/>
</dbReference>
<evidence type="ECO:0000256" key="3">
    <source>
        <dbReference type="ARBA" id="ARBA00022692"/>
    </source>
</evidence>
<proteinExistence type="inferred from homology"/>
<evidence type="ECO:0000256" key="2">
    <source>
        <dbReference type="ARBA" id="ARBA00007742"/>
    </source>
</evidence>
<feature type="domain" description="3-oxo-5-alpha-steroid 4-dehydrogenase C-terminal" evidence="8">
    <location>
        <begin position="274"/>
        <end position="316"/>
    </location>
</feature>
<comment type="similarity">
    <text evidence="2">Belongs to the steroid 5-alpha reductase family.</text>
</comment>
<dbReference type="Pfam" id="PF02544">
    <property type="entry name" value="Steroid_dh"/>
    <property type="match status" value="2"/>
</dbReference>
<organism evidence="9 10">
    <name type="scientific">Jaminaea rosea</name>
    <dbReference type="NCBI Taxonomy" id="1569628"/>
    <lineage>
        <taxon>Eukaryota</taxon>
        <taxon>Fungi</taxon>
        <taxon>Dikarya</taxon>
        <taxon>Basidiomycota</taxon>
        <taxon>Ustilaginomycotina</taxon>
        <taxon>Exobasidiomycetes</taxon>
        <taxon>Microstromatales</taxon>
        <taxon>Microstromatales incertae sedis</taxon>
        <taxon>Jaminaea</taxon>
    </lineage>
</organism>
<comment type="subcellular location">
    <subcellularLocation>
        <location evidence="1">Membrane</location>
        <topology evidence="1">Multi-pass membrane protein</topology>
    </subcellularLocation>
</comment>
<gene>
    <name evidence="9" type="ORF">BDZ90DRAFT_229670</name>
</gene>
<accession>A0A316UZD2</accession>
<evidence type="ECO:0000313" key="10">
    <source>
        <dbReference type="Proteomes" id="UP000245884"/>
    </source>
</evidence>
<dbReference type="GO" id="GO:0006629">
    <property type="term" value="P:lipid metabolic process"/>
    <property type="evidence" value="ECO:0007669"/>
    <property type="project" value="InterPro"/>
</dbReference>
<evidence type="ECO:0000256" key="7">
    <source>
        <dbReference type="SAM" id="Phobius"/>
    </source>
</evidence>
<feature type="domain" description="3-oxo-5-alpha-steroid 4-dehydrogenase C-terminal" evidence="8">
    <location>
        <begin position="340"/>
        <end position="389"/>
    </location>
</feature>
<evidence type="ECO:0000256" key="1">
    <source>
        <dbReference type="ARBA" id="ARBA00004141"/>
    </source>
</evidence>
<dbReference type="EMBL" id="KZ819662">
    <property type="protein sequence ID" value="PWN30660.1"/>
    <property type="molecule type" value="Genomic_DNA"/>
</dbReference>
<feature type="transmembrane region" description="Helical" evidence="7">
    <location>
        <begin position="24"/>
        <end position="45"/>
    </location>
</feature>
<dbReference type="GO" id="GO:0016627">
    <property type="term" value="F:oxidoreductase activity, acting on the CH-CH group of donors"/>
    <property type="evidence" value="ECO:0007669"/>
    <property type="project" value="InterPro"/>
</dbReference>
<dbReference type="PANTHER" id="PTHR10556:SF43">
    <property type="entry name" value="STEROID 5-ALPHA-REDUCTASE DET2"/>
    <property type="match status" value="1"/>
</dbReference>
<dbReference type="AlphaFoldDB" id="A0A316UZD2"/>
<dbReference type="RefSeq" id="XP_025365272.1">
    <property type="nucleotide sequence ID" value="XM_025505163.1"/>
</dbReference>
<keyword evidence="5 7" id="KW-0472">Membrane</keyword>
<feature type="transmembrane region" description="Helical" evidence="7">
    <location>
        <begin position="209"/>
        <end position="229"/>
    </location>
</feature>
<feature type="compositionally biased region" description="Basic and acidic residues" evidence="6">
    <location>
        <begin position="259"/>
        <end position="279"/>
    </location>
</feature>
<keyword evidence="10" id="KW-1185">Reference proteome</keyword>
<feature type="transmembrane region" description="Helical" evidence="7">
    <location>
        <begin position="66"/>
        <end position="86"/>
    </location>
</feature>
<dbReference type="OrthoDB" id="5788137at2759"/>
<dbReference type="PROSITE" id="PS50244">
    <property type="entry name" value="S5A_REDUCTASE"/>
    <property type="match status" value="1"/>
</dbReference>
<keyword evidence="3 7" id="KW-0812">Transmembrane</keyword>
<feature type="transmembrane region" description="Helical" evidence="7">
    <location>
        <begin position="106"/>
        <end position="127"/>
    </location>
</feature>
<reference evidence="9 10" key="1">
    <citation type="journal article" date="2018" name="Mol. Biol. Evol.">
        <title>Broad Genomic Sampling Reveals a Smut Pathogenic Ancestry of the Fungal Clade Ustilaginomycotina.</title>
        <authorList>
            <person name="Kijpornyongpan T."/>
            <person name="Mondo S.J."/>
            <person name="Barry K."/>
            <person name="Sandor L."/>
            <person name="Lee J."/>
            <person name="Lipzen A."/>
            <person name="Pangilinan J."/>
            <person name="LaButti K."/>
            <person name="Hainaut M."/>
            <person name="Henrissat B."/>
            <person name="Grigoriev I.V."/>
            <person name="Spatafora J.W."/>
            <person name="Aime M.C."/>
        </authorList>
    </citation>
    <scope>NUCLEOTIDE SEQUENCE [LARGE SCALE GENOMIC DNA]</scope>
    <source>
        <strain evidence="9 10">MCA 5214</strain>
    </source>
</reference>
<evidence type="ECO:0000256" key="4">
    <source>
        <dbReference type="ARBA" id="ARBA00022989"/>
    </source>
</evidence>
<dbReference type="PANTHER" id="PTHR10556">
    <property type="entry name" value="3-OXO-5-ALPHA-STEROID 4-DEHYDROGENASE"/>
    <property type="match status" value="1"/>
</dbReference>
<dbReference type="GeneID" id="37026986"/>
<evidence type="ECO:0000256" key="6">
    <source>
        <dbReference type="SAM" id="MobiDB-lite"/>
    </source>
</evidence>
<evidence type="ECO:0000256" key="5">
    <source>
        <dbReference type="ARBA" id="ARBA00023136"/>
    </source>
</evidence>
<protein>
    <recommendedName>
        <fullName evidence="8">3-oxo-5-alpha-steroid 4-dehydrogenase C-terminal domain-containing protein</fullName>
    </recommendedName>
</protein>
<evidence type="ECO:0000313" key="9">
    <source>
        <dbReference type="EMBL" id="PWN30660.1"/>
    </source>
</evidence>
<dbReference type="InterPro" id="IPR001104">
    <property type="entry name" value="3-oxo-5_a-steroid_4-DH_C"/>
</dbReference>
<name>A0A316UZD2_9BASI</name>
<dbReference type="STRING" id="1569628.A0A316UZD2"/>
<feature type="region of interest" description="Disordered" evidence="6">
    <location>
        <begin position="246"/>
        <end position="280"/>
    </location>
</feature>
<keyword evidence="4 7" id="KW-1133">Transmembrane helix</keyword>
<dbReference type="Proteomes" id="UP000245884">
    <property type="component" value="Unassembled WGS sequence"/>
</dbReference>
<sequence length="390" mass="43007">MLFSLFTSLLPAPTTLIPRSGADFYRLCQFAFLSTPLLVPLVHIVHAPHGRFSFPSRWNVNGNIGWFIMEVVSPITFLLSLVSPVLTSSAGLKDLIQPDFNKLTRLPAANAILATAFVVHYIQRAILHPLRSARRSPMHISVPLCAVLFNLINGFLMGSWIGGRSPVIDVPADALDATVSNPLDLLRSKIPARIISPGLASTPSGESTLNWIFALGMVGWAVGFAGNVYHDEVLLDLRRPKSKRLTSAMRADADSDDEGGSRKGKERQREKQGEKEGKPRYGIPKGGLFRFVSFPNYLCEWFEWASYAVAALSITTLSPTHPHTLPLTPAARLVLCLTTPPALFLLAEFCPMFPRALTGHQWYHERFGVDGDGKGGRYPRDRKAVIPFLI</sequence>
<feature type="transmembrane region" description="Helical" evidence="7">
    <location>
        <begin position="139"/>
        <end position="161"/>
    </location>
</feature>
<dbReference type="InterPro" id="IPR039357">
    <property type="entry name" value="SRD5A/TECR"/>
</dbReference>